<name>A0A1Y2EQT7_9FUNG</name>
<protein>
    <recommendedName>
        <fullName evidence="3">phosphatidylserine decarboxylase</fullName>
        <ecNumber evidence="3">4.1.1.65</ecNumber>
    </recommendedName>
</protein>
<dbReference type="GO" id="GO:0005811">
    <property type="term" value="C:lipid droplet"/>
    <property type="evidence" value="ECO:0007669"/>
    <property type="project" value="EnsemblFungi"/>
</dbReference>
<evidence type="ECO:0000256" key="1">
    <source>
        <dbReference type="ARBA" id="ARBA00001928"/>
    </source>
</evidence>
<dbReference type="AlphaFoldDB" id="A0A1Y2EQT7"/>
<evidence type="ECO:0000256" key="4">
    <source>
        <dbReference type="ARBA" id="ARBA00022516"/>
    </source>
</evidence>
<evidence type="ECO:0000256" key="7">
    <source>
        <dbReference type="ARBA" id="ARBA00023209"/>
    </source>
</evidence>
<keyword evidence="8" id="KW-0456">Lyase</keyword>
<sequence length="341" mass="39337">MLPLRILSRFAGKVLNTTIPERYRARVYKSYAKSFNCNLDEMLDEDLTHYRSIAEFFYRKIKPNLRPIDKHVDLVSPVDGRVLQFGEIINNEIEQVKGFTYSVQALLGYDGNSKKEKALELDRDKIIKSLHRQPSHVNMSHKNFLKTYSIESSQELEKIRENQANKFVRRGHKLFYCVLYLSPGDYHHFHSPTNWIIEKRRHFSGHLLSVSPAIVNLVHNLFAVNERVALIGRWKYGFFSMVPVGATNVGSVVLTIDDKFKTNVPYRKQVVKRKAVKYGVYTEQSYDHISPLIKGIPIHRGEELGGFQMGSTVVLVFEAPKSFKFNIKPHQKINVGEAISN</sequence>
<dbReference type="OrthoDB" id="4330at2759"/>
<proteinExistence type="predicted"/>
<comment type="caution">
    <text evidence="12">The sequence shown here is derived from an EMBL/GenBank/DDBJ whole genome shotgun (WGS) entry which is preliminary data.</text>
</comment>
<comment type="cofactor">
    <cofactor evidence="1">
        <name>pyruvate</name>
        <dbReference type="ChEBI" id="CHEBI:15361"/>
    </cofactor>
</comment>
<dbReference type="EMBL" id="MCOG01000033">
    <property type="protein sequence ID" value="ORY73536.1"/>
    <property type="molecule type" value="Genomic_DNA"/>
</dbReference>
<keyword evidence="7" id="KW-0594">Phospholipid biosynthesis</keyword>
<evidence type="ECO:0000313" key="12">
    <source>
        <dbReference type="EMBL" id="ORY73536.1"/>
    </source>
</evidence>
<keyword evidence="10" id="KW-0670">Pyruvate</keyword>
<dbReference type="STRING" id="1754190.A0A1Y2EQT7"/>
<keyword evidence="6" id="KW-0443">Lipid metabolism</keyword>
<keyword evidence="5" id="KW-0210">Decarboxylase</keyword>
<evidence type="ECO:0000256" key="11">
    <source>
        <dbReference type="ARBA" id="ARBA00024326"/>
    </source>
</evidence>
<comment type="pathway">
    <text evidence="2">Lipid metabolism.</text>
</comment>
<gene>
    <name evidence="12" type="ORF">LY90DRAFT_403020</name>
</gene>
<evidence type="ECO:0000256" key="10">
    <source>
        <dbReference type="ARBA" id="ARBA00023317"/>
    </source>
</evidence>
<evidence type="ECO:0000256" key="6">
    <source>
        <dbReference type="ARBA" id="ARBA00023098"/>
    </source>
</evidence>
<dbReference type="EC" id="4.1.1.65" evidence="3"/>
<evidence type="ECO:0000256" key="2">
    <source>
        <dbReference type="ARBA" id="ARBA00005189"/>
    </source>
</evidence>
<dbReference type="UniPathway" id="UPA00558"/>
<evidence type="ECO:0000256" key="5">
    <source>
        <dbReference type="ARBA" id="ARBA00022793"/>
    </source>
</evidence>
<dbReference type="GO" id="GO:0005739">
    <property type="term" value="C:mitochondrion"/>
    <property type="evidence" value="ECO:0007669"/>
    <property type="project" value="EnsemblFungi"/>
</dbReference>
<dbReference type="GO" id="GO:0005789">
    <property type="term" value="C:endoplasmic reticulum membrane"/>
    <property type="evidence" value="ECO:0007669"/>
    <property type="project" value="EnsemblFungi"/>
</dbReference>
<evidence type="ECO:0000256" key="3">
    <source>
        <dbReference type="ARBA" id="ARBA00012243"/>
    </source>
</evidence>
<evidence type="ECO:0000256" key="9">
    <source>
        <dbReference type="ARBA" id="ARBA00023264"/>
    </source>
</evidence>
<dbReference type="InterPro" id="IPR033177">
    <property type="entry name" value="PSD-B"/>
</dbReference>
<dbReference type="PANTHER" id="PTHR10067:SF6">
    <property type="entry name" value="PHOSPHATIDYLSERINE DECARBOXYLASE PROENZYME, MITOCHONDRIAL"/>
    <property type="match status" value="1"/>
</dbReference>
<keyword evidence="9" id="KW-1208">Phospholipid metabolism</keyword>
<dbReference type="GO" id="GO:0140042">
    <property type="term" value="P:lipid droplet formation"/>
    <property type="evidence" value="ECO:0007669"/>
    <property type="project" value="EnsemblFungi"/>
</dbReference>
<dbReference type="GO" id="GO:0004609">
    <property type="term" value="F:phosphatidylserine decarboxylase activity"/>
    <property type="evidence" value="ECO:0007669"/>
    <property type="project" value="UniProtKB-EC"/>
</dbReference>
<keyword evidence="13" id="KW-1185">Reference proteome</keyword>
<reference evidence="12 13" key="1">
    <citation type="submission" date="2016-08" db="EMBL/GenBank/DDBJ databases">
        <title>A Parts List for Fungal Cellulosomes Revealed by Comparative Genomics.</title>
        <authorList>
            <consortium name="DOE Joint Genome Institute"/>
            <person name="Haitjema C.H."/>
            <person name="Gilmore S.P."/>
            <person name="Henske J.K."/>
            <person name="Solomon K.V."/>
            <person name="De Groot R."/>
            <person name="Kuo A."/>
            <person name="Mondo S.J."/>
            <person name="Salamov A.A."/>
            <person name="Labutti K."/>
            <person name="Zhao Z."/>
            <person name="Chiniquy J."/>
            <person name="Barry K."/>
            <person name="Brewer H.M."/>
            <person name="Purvine S.O."/>
            <person name="Wright A.T."/>
            <person name="Boxma B."/>
            <person name="Van Alen T."/>
            <person name="Hackstein J.H."/>
            <person name="Baker S.E."/>
            <person name="Grigoriev I.V."/>
            <person name="O'Malley M.A."/>
        </authorList>
    </citation>
    <scope>NUCLEOTIDE SEQUENCE [LARGE SCALE GENOMIC DNA]</scope>
    <source>
        <strain evidence="12 13">G1</strain>
    </source>
</reference>
<organism evidence="12 13">
    <name type="scientific">Neocallimastix californiae</name>
    <dbReference type="NCBI Taxonomy" id="1754190"/>
    <lineage>
        <taxon>Eukaryota</taxon>
        <taxon>Fungi</taxon>
        <taxon>Fungi incertae sedis</taxon>
        <taxon>Chytridiomycota</taxon>
        <taxon>Chytridiomycota incertae sedis</taxon>
        <taxon>Neocallimastigomycetes</taxon>
        <taxon>Neocallimastigales</taxon>
        <taxon>Neocallimastigaceae</taxon>
        <taxon>Neocallimastix</taxon>
    </lineage>
</organism>
<dbReference type="GO" id="GO:0006646">
    <property type="term" value="P:phosphatidylethanolamine biosynthetic process"/>
    <property type="evidence" value="ECO:0007669"/>
    <property type="project" value="UniProtKB-UniPathway"/>
</dbReference>
<dbReference type="Pfam" id="PF02666">
    <property type="entry name" value="PS_Dcarbxylase"/>
    <property type="match status" value="1"/>
</dbReference>
<dbReference type="NCBIfam" id="TIGR00163">
    <property type="entry name" value="PS_decarb"/>
    <property type="match status" value="1"/>
</dbReference>
<evidence type="ECO:0000313" key="13">
    <source>
        <dbReference type="Proteomes" id="UP000193920"/>
    </source>
</evidence>
<evidence type="ECO:0000256" key="8">
    <source>
        <dbReference type="ARBA" id="ARBA00023239"/>
    </source>
</evidence>
<keyword evidence="4" id="KW-0444">Lipid biosynthesis</keyword>
<accession>A0A1Y2EQT7</accession>
<dbReference type="InterPro" id="IPR003817">
    <property type="entry name" value="PS_Dcarbxylase"/>
</dbReference>
<dbReference type="Proteomes" id="UP000193920">
    <property type="component" value="Unassembled WGS sequence"/>
</dbReference>
<dbReference type="PANTHER" id="PTHR10067">
    <property type="entry name" value="PHOSPHATIDYLSERINE DECARBOXYLASE"/>
    <property type="match status" value="1"/>
</dbReference>
<comment type="pathway">
    <text evidence="11">Phospholipid metabolism; phosphatidylethanolamine biosynthesis.</text>
</comment>